<dbReference type="Pfam" id="PF12804">
    <property type="entry name" value="NTP_transf_3"/>
    <property type="match status" value="1"/>
</dbReference>
<keyword evidence="3" id="KW-0808">Transferase</keyword>
<gene>
    <name evidence="3" type="ORF">E4O86_07180</name>
</gene>
<dbReference type="InterPro" id="IPR012184">
    <property type="entry name" value="Bifunc_Mopterin-bd"/>
</dbReference>
<dbReference type="SUPFAM" id="SSF53448">
    <property type="entry name" value="Nucleotide-diphospho-sugar transferases"/>
    <property type="match status" value="1"/>
</dbReference>
<dbReference type="OrthoDB" id="9779263at2"/>
<dbReference type="InterPro" id="IPR029044">
    <property type="entry name" value="Nucleotide-diphossugar_trans"/>
</dbReference>
<dbReference type="Gene3D" id="3.90.550.10">
    <property type="entry name" value="Spore Coat Polysaccharide Biosynthesis Protein SpsA, Chain A"/>
    <property type="match status" value="1"/>
</dbReference>
<dbReference type="RefSeq" id="WP_161139837.1">
    <property type="nucleotide sequence ID" value="NZ_SPKJ01000015.1"/>
</dbReference>
<dbReference type="PANTHER" id="PTHR43777">
    <property type="entry name" value="MOLYBDENUM COFACTOR CYTIDYLYLTRANSFERASE"/>
    <property type="match status" value="1"/>
</dbReference>
<evidence type="ECO:0000313" key="4">
    <source>
        <dbReference type="Proteomes" id="UP000773614"/>
    </source>
</evidence>
<evidence type="ECO:0000259" key="2">
    <source>
        <dbReference type="SMART" id="SM00852"/>
    </source>
</evidence>
<protein>
    <submittedName>
        <fullName evidence="3">4-diphosphocytidyl-2C-methyl-D-erythritol kinase</fullName>
    </submittedName>
</protein>
<dbReference type="GO" id="GO:0016779">
    <property type="term" value="F:nucleotidyltransferase activity"/>
    <property type="evidence" value="ECO:0007669"/>
    <property type="project" value="UniProtKB-ARBA"/>
</dbReference>
<dbReference type="InterPro" id="IPR025877">
    <property type="entry name" value="MobA-like_NTP_Trfase"/>
</dbReference>
<dbReference type="SUPFAM" id="SSF53218">
    <property type="entry name" value="Molybdenum cofactor biosynthesis proteins"/>
    <property type="match status" value="1"/>
</dbReference>
<dbReference type="InterPro" id="IPR001453">
    <property type="entry name" value="MoaB/Mog_dom"/>
</dbReference>
<dbReference type="CDD" id="cd04182">
    <property type="entry name" value="GT_2_like_f"/>
    <property type="match status" value="1"/>
</dbReference>
<dbReference type="CDD" id="cd03522">
    <property type="entry name" value="MoeA_like"/>
    <property type="match status" value="1"/>
</dbReference>
<reference evidence="3" key="1">
    <citation type="submission" date="2019-03" db="EMBL/GenBank/DDBJ databases">
        <title>Afifella sp. nov., isolated from activated sludge.</title>
        <authorList>
            <person name="Li Q."/>
            <person name="Liu Y."/>
        </authorList>
    </citation>
    <scope>NUCLEOTIDE SEQUENCE</scope>
    <source>
        <strain evidence="3">L72</strain>
    </source>
</reference>
<dbReference type="AlphaFoldDB" id="A0A964T3Y2"/>
<accession>A0A964T3Y2</accession>
<proteinExistence type="predicted"/>
<dbReference type="InterPro" id="IPR036425">
    <property type="entry name" value="MoaB/Mog-like_dom_sf"/>
</dbReference>
<keyword evidence="3" id="KW-0418">Kinase</keyword>
<comment type="caution">
    <text evidence="3">The sequence shown here is derived from an EMBL/GenBank/DDBJ whole genome shotgun (WGS) entry which is preliminary data.</text>
</comment>
<name>A0A964T3Y2_9HYPH</name>
<dbReference type="PIRSF" id="PIRSF036626">
    <property type="entry name" value="MPTBd_MobAlike"/>
    <property type="match status" value="1"/>
</dbReference>
<keyword evidence="4" id="KW-1185">Reference proteome</keyword>
<dbReference type="Gene3D" id="3.40.980.10">
    <property type="entry name" value="MoaB/Mog-like domain"/>
    <property type="match status" value="1"/>
</dbReference>
<evidence type="ECO:0000256" key="1">
    <source>
        <dbReference type="ARBA" id="ARBA00022842"/>
    </source>
</evidence>
<feature type="domain" description="MoaB/Mog" evidence="2">
    <location>
        <begin position="170"/>
        <end position="303"/>
    </location>
</feature>
<dbReference type="SMART" id="SM00852">
    <property type="entry name" value="MoCF_biosynth"/>
    <property type="match status" value="1"/>
</dbReference>
<organism evidence="3 4">
    <name type="scientific">Propylenella binzhouense</name>
    <dbReference type="NCBI Taxonomy" id="2555902"/>
    <lineage>
        <taxon>Bacteria</taxon>
        <taxon>Pseudomonadati</taxon>
        <taxon>Pseudomonadota</taxon>
        <taxon>Alphaproteobacteria</taxon>
        <taxon>Hyphomicrobiales</taxon>
        <taxon>Propylenellaceae</taxon>
        <taxon>Propylenella</taxon>
    </lineage>
</organism>
<evidence type="ECO:0000313" key="3">
    <source>
        <dbReference type="EMBL" id="MYZ47492.1"/>
    </source>
</evidence>
<keyword evidence="1" id="KW-0460">Magnesium</keyword>
<dbReference type="Pfam" id="PF00994">
    <property type="entry name" value="MoCF_biosynth"/>
    <property type="match status" value="1"/>
</dbReference>
<dbReference type="PANTHER" id="PTHR43777:SF1">
    <property type="entry name" value="MOLYBDENUM COFACTOR CYTIDYLYLTRANSFERASE"/>
    <property type="match status" value="1"/>
</dbReference>
<sequence>MRFGPVPVAEAEGSIAAHSVRLAGRTIKKGTRLGPEQIAALTEAGIAEVVVAVLDPADIGEDDAAERVGSRLLCPSLRADPPFTGRCNIFAKEAGLFIADRESVDALNRLDPGLTLATLPSHTPVEAGRMVATVKVIPFAVREEAVAKAEALLAGGGALEVAAWRPARVGMAATVLPGLKPTVMDKTRRVFEERLKPTGSTILSERRVPHEVEPLAEAIAGQLRDGSELIVVFGASAITDAGDVIPEAVRRAGGRIIHFGMPVDPGNLLLVGELGGVPVLGAPGCARSPAENGFDWILQRLLAGIPVEPEDITGLGVGGLLMEIVSRPQPRNPAREQTGKSVAAVVLAAGQSRRMGGPNKLLATFDGEPLVRRTVRAALASAADPVIVVTGHMRDEVAKALSDLPATVVENPDFADGLATSLKAGVAAVPQEASGAIVLLADMPMITTANIDALIAAFDPERPGIVLPTVSGKRGNPVLWSRHFFPELLGASGDVGARHLIARYPDAVTTVELGAAAGLDVDTPDALVAAGGILPE</sequence>
<dbReference type="EMBL" id="SPKJ01000015">
    <property type="protein sequence ID" value="MYZ47492.1"/>
    <property type="molecule type" value="Genomic_DNA"/>
</dbReference>
<dbReference type="GO" id="GO:0016301">
    <property type="term" value="F:kinase activity"/>
    <property type="evidence" value="ECO:0007669"/>
    <property type="project" value="UniProtKB-KW"/>
</dbReference>
<dbReference type="Proteomes" id="UP000773614">
    <property type="component" value="Unassembled WGS sequence"/>
</dbReference>